<keyword evidence="3" id="KW-0820">tRNA-binding</keyword>
<keyword evidence="7" id="KW-0521">NADP</keyword>
<reference evidence="16 17" key="1">
    <citation type="submission" date="2020-08" db="EMBL/GenBank/DDBJ databases">
        <title>Genomic Encyclopedia of Type Strains, Phase IV (KMG-IV): sequencing the most valuable type-strain genomes for metagenomic binning, comparative biology and taxonomic classification.</title>
        <authorList>
            <person name="Goeker M."/>
        </authorList>
    </citation>
    <scope>NUCLEOTIDE SEQUENCE [LARGE SCALE GENOMIC DNA]</scope>
    <source>
        <strain evidence="16 17">DSM 26736</strain>
    </source>
</reference>
<keyword evidence="6 12" id="KW-0819">tRNA processing</keyword>
<keyword evidence="4 12" id="KW-0285">Flavoprotein</keyword>
<dbReference type="CDD" id="cd02801">
    <property type="entry name" value="DUS_like_FMN"/>
    <property type="match status" value="1"/>
</dbReference>
<keyword evidence="5 12" id="KW-0288">FMN</keyword>
<name>A0A840Y7F2_9SPHN</name>
<evidence type="ECO:0000256" key="7">
    <source>
        <dbReference type="ARBA" id="ARBA00022857"/>
    </source>
</evidence>
<feature type="binding site" evidence="14">
    <location>
        <begin position="231"/>
        <end position="232"/>
    </location>
    <ligand>
        <name>FMN</name>
        <dbReference type="ChEBI" id="CHEBI:58210"/>
    </ligand>
</feature>
<dbReference type="PANTHER" id="PTHR45846:SF1">
    <property type="entry name" value="TRNA-DIHYDROURIDINE(47) SYNTHASE [NAD(P)(+)]-LIKE"/>
    <property type="match status" value="1"/>
</dbReference>
<evidence type="ECO:0000256" key="5">
    <source>
        <dbReference type="ARBA" id="ARBA00022643"/>
    </source>
</evidence>
<dbReference type="EMBL" id="JACIJF010000001">
    <property type="protein sequence ID" value="MBB5709227.1"/>
    <property type="molecule type" value="Genomic_DNA"/>
</dbReference>
<dbReference type="SUPFAM" id="SSF51395">
    <property type="entry name" value="FMN-linked oxidoreductases"/>
    <property type="match status" value="1"/>
</dbReference>
<keyword evidence="17" id="KW-1185">Reference proteome</keyword>
<dbReference type="Pfam" id="PF01207">
    <property type="entry name" value="Dus"/>
    <property type="match status" value="1"/>
</dbReference>
<feature type="binding site" evidence="14">
    <location>
        <position position="77"/>
    </location>
    <ligand>
        <name>FMN</name>
        <dbReference type="ChEBI" id="CHEBI:58210"/>
    </ligand>
</feature>
<dbReference type="Gene3D" id="1.10.1200.80">
    <property type="entry name" value="Putative flavin oxidoreducatase, domain 2"/>
    <property type="match status" value="1"/>
</dbReference>
<dbReference type="InterPro" id="IPR001269">
    <property type="entry name" value="DUS_fam"/>
</dbReference>
<evidence type="ECO:0000256" key="10">
    <source>
        <dbReference type="ARBA" id="ARBA00048205"/>
    </source>
</evidence>
<organism evidence="16 17">
    <name type="scientific">Sphingomonas xinjiangensis</name>
    <dbReference type="NCBI Taxonomy" id="643568"/>
    <lineage>
        <taxon>Bacteria</taxon>
        <taxon>Pseudomonadati</taxon>
        <taxon>Pseudomonadota</taxon>
        <taxon>Alphaproteobacteria</taxon>
        <taxon>Sphingomonadales</taxon>
        <taxon>Sphingomonadaceae</taxon>
        <taxon>Sphingomonas</taxon>
    </lineage>
</organism>
<comment type="caution">
    <text evidence="16">The sequence shown here is derived from an EMBL/GenBank/DDBJ whole genome shotgun (WGS) entry which is preliminary data.</text>
</comment>
<keyword evidence="14" id="KW-0547">Nucleotide-binding</keyword>
<evidence type="ECO:0000256" key="9">
    <source>
        <dbReference type="ARBA" id="ARBA00023002"/>
    </source>
</evidence>
<evidence type="ECO:0000256" key="8">
    <source>
        <dbReference type="ARBA" id="ARBA00022884"/>
    </source>
</evidence>
<sequence>MMRELAPIQIGPVRIEAPVLLAPMTGVTDLPFRRAVRRYGSGLNVTEMIASQAAIRETRQSIQKAAWDPIEEPVSMQLVGCTPYEMGEAARLNEDRGAAIIDINMGCPVRKVTNGDAGSALMRDLKLAAALIDACVKAVTVPVTVKMRMGWDHDSLNAPELARIAQDLGAQLVTVHGRTRNQMYKGFADWAFIRKVKDAVTIPVIANGDICTVEDAQEALRQSGADGVMIGRGAYGKPWVLRQVMDALAGKSNRAEPGLEEQYRVIVEHYVDTLTHYGDEVGVNMMRKHIGWYTKGIHGSAEFRNKVNQVANPKQVLVMLDEFYAPWRERAAA</sequence>
<evidence type="ECO:0000313" key="17">
    <source>
        <dbReference type="Proteomes" id="UP000527143"/>
    </source>
</evidence>
<keyword evidence="8" id="KW-0694">RNA-binding</keyword>
<keyword evidence="9 12" id="KW-0560">Oxidoreductase</keyword>
<feature type="active site" description="Proton donor" evidence="13">
    <location>
        <position position="107"/>
    </location>
</feature>
<comment type="catalytic activity">
    <reaction evidence="10">
        <text>a 5,6-dihydrouridine in tRNA + NADP(+) = a uridine in tRNA + NADPH + H(+)</text>
        <dbReference type="Rhea" id="RHEA:23624"/>
        <dbReference type="Rhea" id="RHEA-COMP:13339"/>
        <dbReference type="Rhea" id="RHEA-COMP:13887"/>
        <dbReference type="ChEBI" id="CHEBI:15378"/>
        <dbReference type="ChEBI" id="CHEBI:57783"/>
        <dbReference type="ChEBI" id="CHEBI:58349"/>
        <dbReference type="ChEBI" id="CHEBI:65315"/>
        <dbReference type="ChEBI" id="CHEBI:74443"/>
    </reaction>
</comment>
<evidence type="ECO:0000256" key="12">
    <source>
        <dbReference type="PIRNR" id="PIRNR006621"/>
    </source>
</evidence>
<dbReference type="Proteomes" id="UP000527143">
    <property type="component" value="Unassembled WGS sequence"/>
</dbReference>
<evidence type="ECO:0000256" key="2">
    <source>
        <dbReference type="ARBA" id="ARBA00002790"/>
    </source>
</evidence>
<comment type="catalytic activity">
    <reaction evidence="11">
        <text>a 5,6-dihydrouridine in tRNA + NAD(+) = a uridine in tRNA + NADH + H(+)</text>
        <dbReference type="Rhea" id="RHEA:54452"/>
        <dbReference type="Rhea" id="RHEA-COMP:13339"/>
        <dbReference type="Rhea" id="RHEA-COMP:13887"/>
        <dbReference type="ChEBI" id="CHEBI:15378"/>
        <dbReference type="ChEBI" id="CHEBI:57540"/>
        <dbReference type="ChEBI" id="CHEBI:57945"/>
        <dbReference type="ChEBI" id="CHEBI:65315"/>
        <dbReference type="ChEBI" id="CHEBI:74443"/>
    </reaction>
</comment>
<accession>A0A840Y7F2</accession>
<evidence type="ECO:0000256" key="6">
    <source>
        <dbReference type="ARBA" id="ARBA00022694"/>
    </source>
</evidence>
<dbReference type="InterPro" id="IPR004652">
    <property type="entry name" value="DusB-like"/>
</dbReference>
<dbReference type="InterPro" id="IPR035587">
    <property type="entry name" value="DUS-like_FMN-bd"/>
</dbReference>
<dbReference type="AlphaFoldDB" id="A0A840Y7F2"/>
<comment type="cofactor">
    <cofactor evidence="1 12 14">
        <name>FMN</name>
        <dbReference type="ChEBI" id="CHEBI:58210"/>
    </cofactor>
</comment>
<feature type="domain" description="DUS-like FMN-binding" evidence="15">
    <location>
        <begin position="20"/>
        <end position="321"/>
    </location>
</feature>
<dbReference type="InterPro" id="IPR018517">
    <property type="entry name" value="tRNA_hU_synthase_CS"/>
</dbReference>
<dbReference type="InterPro" id="IPR024036">
    <property type="entry name" value="tRNA-dHydroUridine_Synthase_C"/>
</dbReference>
<evidence type="ECO:0000256" key="3">
    <source>
        <dbReference type="ARBA" id="ARBA00022555"/>
    </source>
</evidence>
<dbReference type="Gene3D" id="3.20.20.70">
    <property type="entry name" value="Aldolase class I"/>
    <property type="match status" value="1"/>
</dbReference>
<proteinExistence type="inferred from homology"/>
<dbReference type="PANTHER" id="PTHR45846">
    <property type="entry name" value="TRNA-DIHYDROURIDINE(47) SYNTHASE [NAD(P)(+)]-LIKE"/>
    <property type="match status" value="1"/>
</dbReference>
<evidence type="ECO:0000256" key="1">
    <source>
        <dbReference type="ARBA" id="ARBA00001917"/>
    </source>
</evidence>
<evidence type="ECO:0000259" key="15">
    <source>
        <dbReference type="Pfam" id="PF01207"/>
    </source>
</evidence>
<gene>
    <name evidence="16" type="ORF">FHT02_000433</name>
</gene>
<dbReference type="GO" id="GO:0017150">
    <property type="term" value="F:tRNA dihydrouridine synthase activity"/>
    <property type="evidence" value="ECO:0007669"/>
    <property type="project" value="InterPro"/>
</dbReference>
<evidence type="ECO:0000256" key="14">
    <source>
        <dbReference type="PIRSR" id="PIRSR006621-2"/>
    </source>
</evidence>
<dbReference type="GO" id="GO:0000049">
    <property type="term" value="F:tRNA binding"/>
    <property type="evidence" value="ECO:0007669"/>
    <property type="project" value="UniProtKB-KW"/>
</dbReference>
<evidence type="ECO:0000256" key="4">
    <source>
        <dbReference type="ARBA" id="ARBA00022630"/>
    </source>
</evidence>
<feature type="binding site" evidence="14">
    <location>
        <position position="146"/>
    </location>
    <ligand>
        <name>FMN</name>
        <dbReference type="ChEBI" id="CHEBI:58210"/>
    </ligand>
</feature>
<protein>
    <recommendedName>
        <fullName evidence="12">tRNA-dihydrouridine synthase</fullName>
        <ecNumber evidence="12">1.3.1.-</ecNumber>
    </recommendedName>
</protein>
<evidence type="ECO:0000313" key="16">
    <source>
        <dbReference type="EMBL" id="MBB5709227.1"/>
    </source>
</evidence>
<dbReference type="PROSITE" id="PS01136">
    <property type="entry name" value="UPF0034"/>
    <property type="match status" value="1"/>
</dbReference>
<dbReference type="NCBIfam" id="TIGR00737">
    <property type="entry name" value="nifR3_yhdG"/>
    <property type="match status" value="1"/>
</dbReference>
<comment type="function">
    <text evidence="2 12">Catalyzes the synthesis of 5,6-dihydrouridine (D), a modified base found in the D-loop of most tRNAs, via the reduction of the C5-C6 double bond in target uridines.</text>
</comment>
<feature type="binding site" evidence="14">
    <location>
        <position position="176"/>
    </location>
    <ligand>
        <name>FMN</name>
        <dbReference type="ChEBI" id="CHEBI:58210"/>
    </ligand>
</feature>
<evidence type="ECO:0000256" key="13">
    <source>
        <dbReference type="PIRSR" id="PIRSR006621-1"/>
    </source>
</evidence>
<dbReference type="EC" id="1.3.1.-" evidence="12"/>
<dbReference type="GO" id="GO:0050660">
    <property type="term" value="F:flavin adenine dinucleotide binding"/>
    <property type="evidence" value="ECO:0007669"/>
    <property type="project" value="InterPro"/>
</dbReference>
<evidence type="ECO:0000256" key="11">
    <source>
        <dbReference type="ARBA" id="ARBA00048802"/>
    </source>
</evidence>
<comment type="similarity">
    <text evidence="12">Belongs to the dus family.</text>
</comment>
<dbReference type="InterPro" id="IPR013785">
    <property type="entry name" value="Aldolase_TIM"/>
</dbReference>
<dbReference type="PIRSF" id="PIRSF006621">
    <property type="entry name" value="Dus"/>
    <property type="match status" value="1"/>
</dbReference>